<feature type="compositionally biased region" description="Basic and acidic residues" evidence="2">
    <location>
        <begin position="281"/>
        <end position="293"/>
    </location>
</feature>
<feature type="compositionally biased region" description="Basic and acidic residues" evidence="2">
    <location>
        <begin position="355"/>
        <end position="369"/>
    </location>
</feature>
<feature type="non-terminal residue" evidence="3">
    <location>
        <position position="855"/>
    </location>
</feature>
<dbReference type="EMBL" id="SNRW01013900">
    <property type="protein sequence ID" value="KAA6372092.1"/>
    <property type="molecule type" value="Genomic_DNA"/>
</dbReference>
<feature type="coiled-coil region" evidence="1">
    <location>
        <begin position="155"/>
        <end position="183"/>
    </location>
</feature>
<comment type="caution">
    <text evidence="3">The sequence shown here is derived from an EMBL/GenBank/DDBJ whole genome shotgun (WGS) entry which is preliminary data.</text>
</comment>
<feature type="compositionally biased region" description="Polar residues" evidence="2">
    <location>
        <begin position="573"/>
        <end position="585"/>
    </location>
</feature>
<feature type="compositionally biased region" description="Polar residues" evidence="2">
    <location>
        <begin position="593"/>
        <end position="610"/>
    </location>
</feature>
<reference evidence="3 4" key="1">
    <citation type="submission" date="2019-03" db="EMBL/GenBank/DDBJ databases">
        <title>Single cell metagenomics reveals metabolic interactions within the superorganism composed of flagellate Streblomastix strix and complex community of Bacteroidetes bacteria on its surface.</title>
        <authorList>
            <person name="Treitli S.C."/>
            <person name="Kolisko M."/>
            <person name="Husnik F."/>
            <person name="Keeling P."/>
            <person name="Hampl V."/>
        </authorList>
    </citation>
    <scope>NUCLEOTIDE SEQUENCE [LARGE SCALE GENOMIC DNA]</scope>
    <source>
        <strain evidence="3">ST1C</strain>
    </source>
</reference>
<feature type="compositionally biased region" description="Low complexity" evidence="2">
    <location>
        <begin position="433"/>
        <end position="442"/>
    </location>
</feature>
<feature type="compositionally biased region" description="Polar residues" evidence="2">
    <location>
        <begin position="202"/>
        <end position="221"/>
    </location>
</feature>
<feature type="compositionally biased region" description="Polar residues" evidence="2">
    <location>
        <begin position="621"/>
        <end position="646"/>
    </location>
</feature>
<feature type="compositionally biased region" description="Low complexity" evidence="2">
    <location>
        <begin position="404"/>
        <end position="415"/>
    </location>
</feature>
<dbReference type="AlphaFoldDB" id="A0A5J4UPR1"/>
<name>A0A5J4UPR1_9EUKA</name>
<feature type="compositionally biased region" description="Low complexity" evidence="2">
    <location>
        <begin position="716"/>
        <end position="725"/>
    </location>
</feature>
<feature type="compositionally biased region" description="Polar residues" evidence="2">
    <location>
        <begin position="312"/>
        <end position="352"/>
    </location>
</feature>
<feature type="compositionally biased region" description="Polar residues" evidence="2">
    <location>
        <begin position="466"/>
        <end position="507"/>
    </location>
</feature>
<proteinExistence type="predicted"/>
<feature type="coiled-coil region" evidence="1">
    <location>
        <begin position="820"/>
        <end position="855"/>
    </location>
</feature>
<keyword evidence="1" id="KW-0175">Coiled coil</keyword>
<organism evidence="3 4">
    <name type="scientific">Streblomastix strix</name>
    <dbReference type="NCBI Taxonomy" id="222440"/>
    <lineage>
        <taxon>Eukaryota</taxon>
        <taxon>Metamonada</taxon>
        <taxon>Preaxostyla</taxon>
        <taxon>Oxymonadida</taxon>
        <taxon>Streblomastigidae</taxon>
        <taxon>Streblomastix</taxon>
    </lineage>
</organism>
<evidence type="ECO:0000313" key="3">
    <source>
        <dbReference type="EMBL" id="KAA6372092.1"/>
    </source>
</evidence>
<evidence type="ECO:0000256" key="1">
    <source>
        <dbReference type="SAM" id="Coils"/>
    </source>
</evidence>
<feature type="compositionally biased region" description="Basic and acidic residues" evidence="2">
    <location>
        <begin position="650"/>
        <end position="660"/>
    </location>
</feature>
<feature type="compositionally biased region" description="Basic and acidic residues" evidence="2">
    <location>
        <begin position="547"/>
        <end position="558"/>
    </location>
</feature>
<feature type="compositionally biased region" description="Polar residues" evidence="2">
    <location>
        <begin position="263"/>
        <end position="279"/>
    </location>
</feature>
<feature type="compositionally biased region" description="Low complexity" evidence="2">
    <location>
        <begin position="296"/>
        <end position="311"/>
    </location>
</feature>
<feature type="compositionally biased region" description="Basic and acidic residues" evidence="2">
    <location>
        <begin position="184"/>
        <end position="201"/>
    </location>
</feature>
<feature type="compositionally biased region" description="Low complexity" evidence="2">
    <location>
        <begin position="559"/>
        <end position="572"/>
    </location>
</feature>
<accession>A0A5J4UPR1</accession>
<feature type="compositionally biased region" description="Basic and acidic residues" evidence="2">
    <location>
        <begin position="249"/>
        <end position="258"/>
    </location>
</feature>
<sequence length="855" mass="98241">MKRRRKKETKDRKKETKAKEELERQKSEQLQKNQKPDVKLQDKNKNISEDNEFEIKEFDQLSKLSSLSSLSSNSLITLMDSLDSNAAQHMAIHTRVVRVEVKKEANPQDKGQQESEIFDVELDDDDGLSTYGCLSQASRVGEFKDWLNTSNSQDKDKVKEKMIEKEKEKLKKQEQEIEKELQKGIFKDQQYEMDQNKKQQDKNTSSKPVVSQIITNIPPTNKKNEVDSKKITNMEIPLKLQQEENINQLEKEQSDQDKRKRQSSLAQTECSDQSDSLSSELRIETPSSKRERQAQTPSSTTNKLSSSSHISPTTTQINDSSRGDKQQVQNVKSPNPLLPSSQQQRRNVSYQGDISDIKQDSIDDSELKVEVPNQFGFHDRTRSMPSKANPPPYGKNLLLKTNDQSPNQLLSSQSPMLAPSPTSVYPSLTTQHQQIIKIKQQIPSPQMGSDNQQDIKKQIIGGQGITSPSSFANEKSIETRVSSQTKLNQNSQDQRRSPSLHQSQTPTEDNEKEVFAQIGQNNDMEIETMDIDDVNMGEVDLDDFDIDEKNQIETKEKPVVQQQQQKGGEKVQTNQAISHHSNLAVATSHVRAYSSQIPQNKYNQQKNLSVSIDDLSPPQMAENNNQNRSSVSPTSDQQARMISSPTPVDHNSHFNSDRFKSPLPTFSSSLKQNPSNSQITTGGQSKRRQGSGGQLKRLEKEQDNQNQYDQGSKSKQQLQSDTQQIQDDDLMQQEKDKEIEQKQKEKEKKSKEYEEKKKERDKRQKEREEREKERLESDKKKEQDKQTQVKKKEDQKVKDKVVTQNLPVRTNDEADIDKQLQFIEQQRIELELKRLKIQEKQLIELKETRDNKETQ</sequence>
<protein>
    <submittedName>
        <fullName evidence="3">Uncharacterized protein</fullName>
    </submittedName>
</protein>
<feature type="region of interest" description="Disordered" evidence="2">
    <location>
        <begin position="1"/>
        <end position="46"/>
    </location>
</feature>
<dbReference type="Proteomes" id="UP000324800">
    <property type="component" value="Unassembled WGS sequence"/>
</dbReference>
<feature type="compositionally biased region" description="Basic and acidic residues" evidence="2">
    <location>
        <begin position="732"/>
        <end position="799"/>
    </location>
</feature>
<evidence type="ECO:0000256" key="2">
    <source>
        <dbReference type="SAM" id="MobiDB-lite"/>
    </source>
</evidence>
<evidence type="ECO:0000313" key="4">
    <source>
        <dbReference type="Proteomes" id="UP000324800"/>
    </source>
</evidence>
<feature type="region of interest" description="Disordered" evidence="2">
    <location>
        <begin position="184"/>
        <end position="513"/>
    </location>
</feature>
<feature type="compositionally biased region" description="Basic and acidic residues" evidence="2">
    <location>
        <begin position="222"/>
        <end position="232"/>
    </location>
</feature>
<feature type="region of interest" description="Disordered" evidence="2">
    <location>
        <begin position="541"/>
        <end position="799"/>
    </location>
</feature>
<feature type="compositionally biased region" description="Basic and acidic residues" evidence="2">
    <location>
        <begin position="8"/>
        <end position="46"/>
    </location>
</feature>
<feature type="compositionally biased region" description="Polar residues" evidence="2">
    <location>
        <begin position="704"/>
        <end position="715"/>
    </location>
</feature>
<gene>
    <name evidence="3" type="ORF">EZS28_032381</name>
</gene>
<feature type="compositionally biased region" description="Polar residues" evidence="2">
    <location>
        <begin position="420"/>
        <end position="432"/>
    </location>
</feature>
<feature type="compositionally biased region" description="Polar residues" evidence="2">
    <location>
        <begin position="664"/>
        <end position="681"/>
    </location>
</feature>